<organism evidence="1 2">
    <name type="scientific">Candidatus Andersenbacteria bacterium RIFCSPHIGHO2_12_FULL_45_11b</name>
    <dbReference type="NCBI Taxonomy" id="1797282"/>
    <lineage>
        <taxon>Bacteria</taxon>
        <taxon>Candidatus Anderseniibacteriota</taxon>
    </lineage>
</organism>
<gene>
    <name evidence="1" type="ORF">A3E36_03415</name>
</gene>
<sequence>MATVFEYIDESGQDTLGYLFVVSVVIADERRDALLELIERIEIDSKKRNRKWHGSDPKYRAEYLESISRCAELEKKIFIKKFSNRNDYTVMTAQTAGEALLTQRADKAVIYVDGLRESQKSSFKRSLKPSLRISAKIRGVRKDENNAFIRLADAICGVVRDSEDGNRWAKKLVRRLIKRSILMEL</sequence>
<reference evidence="1 2" key="1">
    <citation type="journal article" date="2016" name="Nat. Commun.">
        <title>Thousands of microbial genomes shed light on interconnected biogeochemical processes in an aquifer system.</title>
        <authorList>
            <person name="Anantharaman K."/>
            <person name="Brown C.T."/>
            <person name="Hug L.A."/>
            <person name="Sharon I."/>
            <person name="Castelle C.J."/>
            <person name="Probst A.J."/>
            <person name="Thomas B.C."/>
            <person name="Singh A."/>
            <person name="Wilkins M.J."/>
            <person name="Karaoz U."/>
            <person name="Brodie E.L."/>
            <person name="Williams K.H."/>
            <person name="Hubbard S.S."/>
            <person name="Banfield J.F."/>
        </authorList>
    </citation>
    <scope>NUCLEOTIDE SEQUENCE [LARGE SCALE GENOMIC DNA]</scope>
</reference>
<evidence type="ECO:0000313" key="2">
    <source>
        <dbReference type="Proteomes" id="UP000177941"/>
    </source>
</evidence>
<dbReference type="AlphaFoldDB" id="A0A1G1XB99"/>
<protein>
    <recommendedName>
        <fullName evidence="3">DUF3800 domain-containing protein</fullName>
    </recommendedName>
</protein>
<evidence type="ECO:0000313" key="1">
    <source>
        <dbReference type="EMBL" id="OGY37333.1"/>
    </source>
</evidence>
<dbReference type="EMBL" id="MHHS01000010">
    <property type="protein sequence ID" value="OGY37333.1"/>
    <property type="molecule type" value="Genomic_DNA"/>
</dbReference>
<dbReference type="InterPro" id="IPR024524">
    <property type="entry name" value="DUF3800"/>
</dbReference>
<comment type="caution">
    <text evidence="1">The sequence shown here is derived from an EMBL/GenBank/DDBJ whole genome shotgun (WGS) entry which is preliminary data.</text>
</comment>
<name>A0A1G1XB99_9BACT</name>
<accession>A0A1G1XB99</accession>
<dbReference type="Pfam" id="PF12686">
    <property type="entry name" value="DUF3800"/>
    <property type="match status" value="1"/>
</dbReference>
<evidence type="ECO:0008006" key="3">
    <source>
        <dbReference type="Google" id="ProtNLM"/>
    </source>
</evidence>
<dbReference type="Proteomes" id="UP000177941">
    <property type="component" value="Unassembled WGS sequence"/>
</dbReference>
<proteinExistence type="predicted"/>